<organism evidence="2 3">
    <name type="scientific">Hyphobacterium lacteum</name>
    <dbReference type="NCBI Taxonomy" id="3116575"/>
    <lineage>
        <taxon>Bacteria</taxon>
        <taxon>Pseudomonadati</taxon>
        <taxon>Pseudomonadota</taxon>
        <taxon>Alphaproteobacteria</taxon>
        <taxon>Maricaulales</taxon>
        <taxon>Maricaulaceae</taxon>
        <taxon>Hyphobacterium</taxon>
    </lineage>
</organism>
<comment type="caution">
    <text evidence="2">The sequence shown here is derived from an EMBL/GenBank/DDBJ whole genome shotgun (WGS) entry which is preliminary data.</text>
</comment>
<keyword evidence="1" id="KW-1133">Transmembrane helix</keyword>
<feature type="transmembrane region" description="Helical" evidence="1">
    <location>
        <begin position="12"/>
        <end position="34"/>
    </location>
</feature>
<dbReference type="RefSeq" id="WP_330199430.1">
    <property type="nucleotide sequence ID" value="NZ_JAZDRP010000005.1"/>
</dbReference>
<keyword evidence="3" id="KW-1185">Reference proteome</keyword>
<keyword evidence="1" id="KW-0812">Transmembrane</keyword>
<evidence type="ECO:0000313" key="3">
    <source>
        <dbReference type="Proteomes" id="UP001354971"/>
    </source>
</evidence>
<sequence length="432" mass="48400">MSVLAFLFRMILRLGLWLMALVGVLAIAGVFLWFDMNRVYPDETRYLAAINREASSVLYSPGGDIDCDAVISALNRYAALGSGDALISAAHLNDFGECGEIEGGDARIGMMINDFQLREEGGLWERAMRYRNRLIYSTGLFGDRRFWLRRLALVRCENLYAEPPLHAVFDDGTVWSLGYTEIVQRAVLYRYQCNQDLYQLGLEYINDPDPEIRRMAGSILQSAAWQGDANARWWRLRVLPTLDAESIGHIEFEPAGMDIPTECEAAGDPYGDGDIVREIAAYGQSDAIDEWMQRGPLQEPDAYGVCMMEGSGAASQEWRGGYDTPFWYAVTAVRSQNETGLARLGEIGALIGPECLRRAQQLGEALGEISLPVLEPRPDIREMIIDSIDCQPEGLRSETAYHTGFDDDEIGYIPPELMLFPTYDPPFRRVAD</sequence>
<reference evidence="2 3" key="1">
    <citation type="submission" date="2024-01" db="EMBL/GenBank/DDBJ databases">
        <title>Hyphobacterium bacterium isolated from marine sediment.</title>
        <authorList>
            <person name="Zhao S."/>
        </authorList>
    </citation>
    <scope>NUCLEOTIDE SEQUENCE [LARGE SCALE GENOMIC DNA]</scope>
    <source>
        <strain evidence="3">HN65</strain>
    </source>
</reference>
<proteinExistence type="predicted"/>
<gene>
    <name evidence="2" type="ORF">V0U79_10340</name>
</gene>
<protein>
    <submittedName>
        <fullName evidence="2">Uncharacterized protein</fullName>
    </submittedName>
</protein>
<dbReference type="Proteomes" id="UP001354971">
    <property type="component" value="Unassembled WGS sequence"/>
</dbReference>
<dbReference type="EMBL" id="JAZDRP010000005">
    <property type="protein sequence ID" value="MEE2526769.1"/>
    <property type="molecule type" value="Genomic_DNA"/>
</dbReference>
<keyword evidence="1" id="KW-0472">Membrane</keyword>
<name>A0ABU7LTU6_9PROT</name>
<accession>A0ABU7LTU6</accession>
<evidence type="ECO:0000256" key="1">
    <source>
        <dbReference type="SAM" id="Phobius"/>
    </source>
</evidence>
<evidence type="ECO:0000313" key="2">
    <source>
        <dbReference type="EMBL" id="MEE2526769.1"/>
    </source>
</evidence>